<feature type="non-terminal residue" evidence="3">
    <location>
        <position position="1"/>
    </location>
</feature>
<dbReference type="InterPro" id="IPR043502">
    <property type="entry name" value="DNA/RNA_pol_sf"/>
</dbReference>
<name>A0AAE0MNX4_9PEZI</name>
<proteinExistence type="predicted"/>
<sequence>VLKKLKERNISIGPSKSFYAFPSIIILGRIIDSFGLITIKKKLKAITKLKFPKTLENLKIFIK</sequence>
<comment type="subcellular location">
    <subcellularLocation>
        <location evidence="1">Mitochondrion</location>
    </subcellularLocation>
</comment>
<organism evidence="3 4">
    <name type="scientific">Neurospora tetraspora</name>
    <dbReference type="NCBI Taxonomy" id="94610"/>
    <lineage>
        <taxon>Eukaryota</taxon>
        <taxon>Fungi</taxon>
        <taxon>Dikarya</taxon>
        <taxon>Ascomycota</taxon>
        <taxon>Pezizomycotina</taxon>
        <taxon>Sordariomycetes</taxon>
        <taxon>Sordariomycetidae</taxon>
        <taxon>Sordariales</taxon>
        <taxon>Sordariaceae</taxon>
        <taxon>Neurospora</taxon>
    </lineage>
</organism>
<dbReference type="GeneID" id="87862212"/>
<comment type="caution">
    <text evidence="3">The sequence shown here is derived from an EMBL/GenBank/DDBJ whole genome shotgun (WGS) entry which is preliminary data.</text>
</comment>
<keyword evidence="2" id="KW-0496">Mitochondrion</keyword>
<reference evidence="3" key="1">
    <citation type="journal article" date="2023" name="Mol. Phylogenet. Evol.">
        <title>Genome-scale phylogeny and comparative genomics of the fungal order Sordariales.</title>
        <authorList>
            <person name="Hensen N."/>
            <person name="Bonometti L."/>
            <person name="Westerberg I."/>
            <person name="Brannstrom I.O."/>
            <person name="Guillou S."/>
            <person name="Cros-Aarteil S."/>
            <person name="Calhoun S."/>
            <person name="Haridas S."/>
            <person name="Kuo A."/>
            <person name="Mondo S."/>
            <person name="Pangilinan J."/>
            <person name="Riley R."/>
            <person name="LaButti K."/>
            <person name="Andreopoulos B."/>
            <person name="Lipzen A."/>
            <person name="Chen C."/>
            <person name="Yan M."/>
            <person name="Daum C."/>
            <person name="Ng V."/>
            <person name="Clum A."/>
            <person name="Steindorff A."/>
            <person name="Ohm R.A."/>
            <person name="Martin F."/>
            <person name="Silar P."/>
            <person name="Natvig D.O."/>
            <person name="Lalanne C."/>
            <person name="Gautier V."/>
            <person name="Ament-Velasquez S.L."/>
            <person name="Kruys A."/>
            <person name="Hutchinson M.I."/>
            <person name="Powell A.J."/>
            <person name="Barry K."/>
            <person name="Miller A.N."/>
            <person name="Grigoriev I.V."/>
            <person name="Debuchy R."/>
            <person name="Gladieux P."/>
            <person name="Hiltunen Thoren M."/>
            <person name="Johannesson H."/>
        </authorList>
    </citation>
    <scope>NUCLEOTIDE SEQUENCE</scope>
    <source>
        <strain evidence="3">CBS 560.94</strain>
    </source>
</reference>
<evidence type="ECO:0000256" key="2">
    <source>
        <dbReference type="ARBA" id="ARBA00023128"/>
    </source>
</evidence>
<evidence type="ECO:0000256" key="1">
    <source>
        <dbReference type="ARBA" id="ARBA00004173"/>
    </source>
</evidence>
<gene>
    <name evidence="3" type="ORF">B0H65DRAFT_433267</name>
</gene>
<dbReference type="EMBL" id="JAUEPP010000007">
    <property type="protein sequence ID" value="KAK3339543.1"/>
    <property type="molecule type" value="Genomic_DNA"/>
</dbReference>
<evidence type="ECO:0000313" key="4">
    <source>
        <dbReference type="Proteomes" id="UP001278500"/>
    </source>
</evidence>
<dbReference type="RefSeq" id="XP_062678903.1">
    <property type="nucleotide sequence ID" value="XM_062825058.1"/>
</dbReference>
<dbReference type="Proteomes" id="UP001278500">
    <property type="component" value="Unassembled WGS sequence"/>
</dbReference>
<dbReference type="AlphaFoldDB" id="A0AAE0MNX4"/>
<reference evidence="3" key="2">
    <citation type="submission" date="2023-06" db="EMBL/GenBank/DDBJ databases">
        <authorList>
            <consortium name="Lawrence Berkeley National Laboratory"/>
            <person name="Haridas S."/>
            <person name="Hensen N."/>
            <person name="Bonometti L."/>
            <person name="Westerberg I."/>
            <person name="Brannstrom I.O."/>
            <person name="Guillou S."/>
            <person name="Cros-Aarteil S."/>
            <person name="Calhoun S."/>
            <person name="Kuo A."/>
            <person name="Mondo S."/>
            <person name="Pangilinan J."/>
            <person name="Riley R."/>
            <person name="Labutti K."/>
            <person name="Andreopoulos B."/>
            <person name="Lipzen A."/>
            <person name="Chen C."/>
            <person name="Yanf M."/>
            <person name="Daum C."/>
            <person name="Ng V."/>
            <person name="Clum A."/>
            <person name="Steindorff A."/>
            <person name="Ohm R."/>
            <person name="Martin F."/>
            <person name="Silar P."/>
            <person name="Natvig D."/>
            <person name="Lalanne C."/>
            <person name="Gautier V."/>
            <person name="Ament-Velasquez S.L."/>
            <person name="Kruys A."/>
            <person name="Hutchinson M.I."/>
            <person name="Powell A.J."/>
            <person name="Barry K."/>
            <person name="Miller A.N."/>
            <person name="Grigoriev I.V."/>
            <person name="Debuchy R."/>
            <person name="Gladieux P."/>
            <person name="Thoren M.H."/>
            <person name="Johannesson H."/>
        </authorList>
    </citation>
    <scope>NUCLEOTIDE SEQUENCE</scope>
    <source>
        <strain evidence="3">CBS 560.94</strain>
    </source>
</reference>
<protein>
    <submittedName>
        <fullName evidence="3">Uncharacterized protein</fullName>
    </submittedName>
</protein>
<evidence type="ECO:0000313" key="3">
    <source>
        <dbReference type="EMBL" id="KAK3339543.1"/>
    </source>
</evidence>
<dbReference type="GO" id="GO:0005739">
    <property type="term" value="C:mitochondrion"/>
    <property type="evidence" value="ECO:0007669"/>
    <property type="project" value="UniProtKB-SubCell"/>
</dbReference>
<accession>A0AAE0MNX4</accession>
<keyword evidence="4" id="KW-1185">Reference proteome</keyword>
<dbReference type="SUPFAM" id="SSF56672">
    <property type="entry name" value="DNA/RNA polymerases"/>
    <property type="match status" value="1"/>
</dbReference>